<keyword evidence="2" id="KW-1185">Reference proteome</keyword>
<evidence type="ECO:0000313" key="2">
    <source>
        <dbReference type="Proteomes" id="UP000509367"/>
    </source>
</evidence>
<name>A0A6N1VII7_9HYPH</name>
<dbReference type="KEGG" id="orm:HTY61_18190"/>
<organism evidence="1 2">
    <name type="scientific">Oricola thermophila</name>
    <dbReference type="NCBI Taxonomy" id="2742145"/>
    <lineage>
        <taxon>Bacteria</taxon>
        <taxon>Pseudomonadati</taxon>
        <taxon>Pseudomonadota</taxon>
        <taxon>Alphaproteobacteria</taxon>
        <taxon>Hyphomicrobiales</taxon>
        <taxon>Ahrensiaceae</taxon>
        <taxon>Oricola</taxon>
    </lineage>
</organism>
<dbReference type="AlphaFoldDB" id="A0A6N1VII7"/>
<sequence length="497" mass="52472">MEFNTIPGNIVAPLVAFEVNSGGQFESRSRLLLIGHANSGAVIDANTPTVCPSIAEGRRLAGAGSMLDDMVRLVRQNAPAQELWIMAVPDSGTKGSRTITVDSVPSAGLGVVSIAGEPVQFTVADGDADSDVAAAIAAAVNGYFNGLSGASLPFTASATDEVVTLTPRHNGAIMNGIDIHVPALDGGNVASGKLSIAAPTSGSGTPDLSAALAALGDDEFDWIVSPFSDATNVGRYSDLMSDVSGRWAWNRQIYGHVFYPMSDTISNLTTHGLGLDDRHLTVIPVIASSNAPNPVWQWAAAIAGRIVPWLSDGGTGNASRNQTGLVVEGLQAPRDRAGWLDYATRETFLGSGLSTWKVNTGGDVVIDKIITTARTFNDVPDTTFRDIQKIGQIVYSLRYFRSRLTYEHGQKAIADDNPANLDTVSTPTDIKATFMHAYDELVLRGILENAGQAADVIEVSRNADNPNRVDIHAPLDMVQPLDVIAANAVIYSQFASA</sequence>
<evidence type="ECO:0000313" key="1">
    <source>
        <dbReference type="EMBL" id="QKV20243.1"/>
    </source>
</evidence>
<dbReference type="EMBL" id="CP054836">
    <property type="protein sequence ID" value="QKV20243.1"/>
    <property type="molecule type" value="Genomic_DNA"/>
</dbReference>
<dbReference type="Proteomes" id="UP000509367">
    <property type="component" value="Chromosome"/>
</dbReference>
<accession>A0A6N1VII7</accession>
<proteinExistence type="predicted"/>
<reference evidence="1 2" key="1">
    <citation type="submission" date="2020-06" db="EMBL/GenBank/DDBJ databases">
        <title>Oricola thermophila sp. nov. isolated from a tidal sediments.</title>
        <authorList>
            <person name="Kwon K.K."/>
            <person name="Yang S.-H."/>
            <person name="Park M.-J."/>
        </authorList>
    </citation>
    <scope>NUCLEOTIDE SEQUENCE [LARGE SCALE GENOMIC DNA]</scope>
    <source>
        <strain evidence="1 2">MEBiC13590</strain>
    </source>
</reference>
<gene>
    <name evidence="1" type="ORF">HTY61_18190</name>
</gene>
<protein>
    <recommendedName>
        <fullName evidence="3">Phage tail sheath subtilisin-like domain-containing protein</fullName>
    </recommendedName>
</protein>
<dbReference type="RefSeq" id="WP_175278134.1">
    <property type="nucleotide sequence ID" value="NZ_CP054836.1"/>
</dbReference>
<evidence type="ECO:0008006" key="3">
    <source>
        <dbReference type="Google" id="ProtNLM"/>
    </source>
</evidence>